<comment type="caution">
    <text evidence="1">The sequence shown here is derived from an EMBL/GenBank/DDBJ whole genome shotgun (WGS) entry which is preliminary data.</text>
</comment>
<evidence type="ECO:0000313" key="2">
    <source>
        <dbReference type="Proteomes" id="UP001064048"/>
    </source>
</evidence>
<proteinExistence type="predicted"/>
<keyword evidence="2" id="KW-1185">Reference proteome</keyword>
<name>A0ACC0JB99_CHOFU</name>
<dbReference type="EMBL" id="CM046116">
    <property type="protein sequence ID" value="KAI8421374.1"/>
    <property type="molecule type" value="Genomic_DNA"/>
</dbReference>
<protein>
    <submittedName>
        <fullName evidence="1">Uncharacterized protein</fullName>
    </submittedName>
</protein>
<accession>A0ACC0JB99</accession>
<reference evidence="1 2" key="1">
    <citation type="journal article" date="2022" name="Genome Biol. Evol.">
        <title>The Spruce Budworm Genome: Reconstructing the Evolutionary History of Antifreeze Proteins.</title>
        <authorList>
            <person name="Beliveau C."/>
            <person name="Gagne P."/>
            <person name="Picq S."/>
            <person name="Vernygora O."/>
            <person name="Keeling C.I."/>
            <person name="Pinkney K."/>
            <person name="Doucet D."/>
            <person name="Wen F."/>
            <person name="Johnston J.S."/>
            <person name="Maaroufi H."/>
            <person name="Boyle B."/>
            <person name="Laroche J."/>
            <person name="Dewar K."/>
            <person name="Juretic N."/>
            <person name="Blackburn G."/>
            <person name="Nisole A."/>
            <person name="Brunet B."/>
            <person name="Brandao M."/>
            <person name="Lumley L."/>
            <person name="Duan J."/>
            <person name="Quan G."/>
            <person name="Lucarotti C.J."/>
            <person name="Roe A.D."/>
            <person name="Sperling F.A.H."/>
            <person name="Levesque R.C."/>
            <person name="Cusson M."/>
        </authorList>
    </citation>
    <scope>NUCLEOTIDE SEQUENCE [LARGE SCALE GENOMIC DNA]</scope>
    <source>
        <strain evidence="1">Glfc:IPQL:Cfum</strain>
    </source>
</reference>
<dbReference type="Proteomes" id="UP001064048">
    <property type="component" value="Chromosome 16"/>
</dbReference>
<evidence type="ECO:0000313" key="1">
    <source>
        <dbReference type="EMBL" id="KAI8421374.1"/>
    </source>
</evidence>
<gene>
    <name evidence="1" type="ORF">MSG28_009454</name>
</gene>
<organism evidence="1 2">
    <name type="scientific">Choristoneura fumiferana</name>
    <name type="common">Spruce budworm moth</name>
    <name type="synonym">Archips fumiferana</name>
    <dbReference type="NCBI Taxonomy" id="7141"/>
    <lineage>
        <taxon>Eukaryota</taxon>
        <taxon>Metazoa</taxon>
        <taxon>Ecdysozoa</taxon>
        <taxon>Arthropoda</taxon>
        <taxon>Hexapoda</taxon>
        <taxon>Insecta</taxon>
        <taxon>Pterygota</taxon>
        <taxon>Neoptera</taxon>
        <taxon>Endopterygota</taxon>
        <taxon>Lepidoptera</taxon>
        <taxon>Glossata</taxon>
        <taxon>Ditrysia</taxon>
        <taxon>Tortricoidea</taxon>
        <taxon>Tortricidae</taxon>
        <taxon>Tortricinae</taxon>
        <taxon>Choristoneura</taxon>
    </lineage>
</organism>
<sequence>MVVRSPSPGTPGVLLDMLFAHAHNNFLHAHVVSMVQNALANRAHHTQYATHLLEECDLLNRLMDVYEENENKKGASPRSGLMGHALQLLRALAPLAEERASAAASAAASAPASAAATATAERWAAFAPKLHQTLQQHDTPLGGYYPSENTYEVEGMAEVETALYNMSEDPDRIKFLEMASQRMLEQLNTTWDDNDEAEEREEEPLEEEGEGEGEGEGDAGAAVREVLGTVPPWETSSEETASAGEGWAQFSADVFGNIADPFAASDTFGASDTFAANDAFAASDAFATANAFASSDAFDANAGFKSDAFADEAQRLGLWQPDEGNGCGSLPAGVAALRLAPDALSSPLADNLRTALSAMTPAAVANIVNANMPPAAPPAPPAAPPAAPDGDAPPAPAPAAHS</sequence>